<dbReference type="AlphaFoldDB" id="A0A7W5C138"/>
<feature type="region of interest" description="Disordered" evidence="1">
    <location>
        <begin position="1"/>
        <end position="24"/>
    </location>
</feature>
<name>A0A7W5C138_9GAMM</name>
<accession>A0A7W5C138</accession>
<protein>
    <recommendedName>
        <fullName evidence="4">DUF1799 domain-containing protein</fullName>
    </recommendedName>
</protein>
<gene>
    <name evidence="2" type="ORF">FHR96_003731</name>
</gene>
<evidence type="ECO:0008006" key="4">
    <source>
        <dbReference type="Google" id="ProtNLM"/>
    </source>
</evidence>
<proteinExistence type="predicted"/>
<dbReference type="Pfam" id="PF08809">
    <property type="entry name" value="DUF1799"/>
    <property type="match status" value="1"/>
</dbReference>
<evidence type="ECO:0000313" key="3">
    <source>
        <dbReference type="Proteomes" id="UP000525987"/>
    </source>
</evidence>
<keyword evidence="3" id="KW-1185">Reference proteome</keyword>
<sequence>MEDTRAADAKAFNIAPPDDPPEETRCEVWAEHWPALELFTALRTQWQIVAGMGGAVYRGLDYQALYGHPRYARLDFDDQDELLEQIQHLEAGALEGLNS</sequence>
<dbReference type="InterPro" id="IPR014915">
    <property type="entry name" value="Phage_TLS_TfmB"/>
</dbReference>
<evidence type="ECO:0000256" key="1">
    <source>
        <dbReference type="SAM" id="MobiDB-lite"/>
    </source>
</evidence>
<comment type="caution">
    <text evidence="2">The sequence shown here is derived from an EMBL/GenBank/DDBJ whole genome shotgun (WGS) entry which is preliminary data.</text>
</comment>
<reference evidence="2 3" key="1">
    <citation type="submission" date="2020-08" db="EMBL/GenBank/DDBJ databases">
        <title>Genomic Encyclopedia of Type Strains, Phase III (KMG-III): the genomes of soil and plant-associated and newly described type strains.</title>
        <authorList>
            <person name="Whitman W."/>
        </authorList>
    </citation>
    <scope>NUCLEOTIDE SEQUENCE [LARGE SCALE GENOMIC DNA]</scope>
    <source>
        <strain evidence="2 3">CECT 5995</strain>
    </source>
</reference>
<dbReference type="RefSeq" id="WP_221195879.1">
    <property type="nucleotide sequence ID" value="NZ_JACHXM010000027.1"/>
</dbReference>
<dbReference type="EMBL" id="JACHXM010000027">
    <property type="protein sequence ID" value="MBB3142829.1"/>
    <property type="molecule type" value="Genomic_DNA"/>
</dbReference>
<evidence type="ECO:0000313" key="2">
    <source>
        <dbReference type="EMBL" id="MBB3142829.1"/>
    </source>
</evidence>
<dbReference type="Proteomes" id="UP000525987">
    <property type="component" value="Unassembled WGS sequence"/>
</dbReference>
<organism evidence="2 3">
    <name type="scientific">Halomonas organivorans</name>
    <dbReference type="NCBI Taxonomy" id="257772"/>
    <lineage>
        <taxon>Bacteria</taxon>
        <taxon>Pseudomonadati</taxon>
        <taxon>Pseudomonadota</taxon>
        <taxon>Gammaproteobacteria</taxon>
        <taxon>Oceanospirillales</taxon>
        <taxon>Halomonadaceae</taxon>
        <taxon>Halomonas</taxon>
    </lineage>
</organism>